<evidence type="ECO:0000256" key="6">
    <source>
        <dbReference type="ARBA" id="ARBA00023237"/>
    </source>
</evidence>
<keyword evidence="4 7" id="KW-0472">Membrane</keyword>
<keyword evidence="6 7" id="KW-0998">Cell outer membrane</keyword>
<dbReference type="PANTHER" id="PTHR34933">
    <property type="entry name" value="FLAGELLAR L-RING PROTEIN"/>
    <property type="match status" value="1"/>
</dbReference>
<evidence type="ECO:0000256" key="2">
    <source>
        <dbReference type="ARBA" id="ARBA00006929"/>
    </source>
</evidence>
<dbReference type="GO" id="GO:0009427">
    <property type="term" value="C:bacterial-type flagellum basal body, distal rod, L ring"/>
    <property type="evidence" value="ECO:0007669"/>
    <property type="project" value="InterPro"/>
</dbReference>
<dbReference type="GO" id="GO:0009279">
    <property type="term" value="C:cell outer membrane"/>
    <property type="evidence" value="ECO:0007669"/>
    <property type="project" value="UniProtKB-SubCell"/>
</dbReference>
<dbReference type="PROSITE" id="PS51257">
    <property type="entry name" value="PROKAR_LIPOPROTEIN"/>
    <property type="match status" value="1"/>
</dbReference>
<feature type="chain" id="PRO_5013005705" description="Flagellar L-ring protein" evidence="8">
    <location>
        <begin position="19"/>
        <end position="236"/>
    </location>
</feature>
<evidence type="ECO:0000313" key="9">
    <source>
        <dbReference type="EMBL" id="OSM02395.1"/>
    </source>
</evidence>
<protein>
    <recommendedName>
        <fullName evidence="7">Flagellar L-ring protein</fullName>
    </recommendedName>
    <alternativeName>
        <fullName evidence="7">Basal body L-ring protein</fullName>
    </alternativeName>
</protein>
<accession>A0A1Y2K5W7</accession>
<dbReference type="HAMAP" id="MF_00415">
    <property type="entry name" value="FlgH"/>
    <property type="match status" value="1"/>
</dbReference>
<sequence>MMKKSAAYQMMIAASALALLSGCGTITRASQRPAAPVSMVRAQAPEVMAPNKGSIWQSAQRNALFTDNKARSVGDILTVNIAETINATKSSNTTLSKNDESKTSLGGLFGLTAALQAGGLSKFTDSATIKSENTHEGEGEVTRSGNFTGSIACVVTEVLPNGYFRIEGRRDITLNNDNEFIILSGIVRPDDISPDNSISSQMIADARIEFSGEGDISNQQKPSWTYQLLTAALPLF</sequence>
<keyword evidence="5 7" id="KW-0975">Bacterial flagellum</keyword>
<dbReference type="EMBL" id="LVJN01000020">
    <property type="protein sequence ID" value="OSM02395.1"/>
    <property type="molecule type" value="Genomic_DNA"/>
</dbReference>
<name>A0A1Y2K5W7_9PROT</name>
<reference evidence="9 10" key="1">
    <citation type="journal article" date="2016" name="BMC Genomics">
        <title>Combined genomic and structural analyses of a cultured magnetotactic bacterium reveals its niche adaptation to a dynamic environment.</title>
        <authorList>
            <person name="Araujo A.C."/>
            <person name="Morillo V."/>
            <person name="Cypriano J."/>
            <person name="Teixeira L.C."/>
            <person name="Leao P."/>
            <person name="Lyra S."/>
            <person name="Almeida L.G."/>
            <person name="Bazylinski D.A."/>
            <person name="Vasconcellos A.T."/>
            <person name="Abreu F."/>
            <person name="Lins U."/>
        </authorList>
    </citation>
    <scope>NUCLEOTIDE SEQUENCE [LARGE SCALE GENOMIC DNA]</scope>
    <source>
        <strain evidence="9 10">IT-1</strain>
    </source>
</reference>
<comment type="function">
    <text evidence="1 7">Assembles around the rod to form the L-ring and probably protects the motor/basal body from shearing forces during rotation.</text>
</comment>
<evidence type="ECO:0000256" key="1">
    <source>
        <dbReference type="ARBA" id="ARBA00002591"/>
    </source>
</evidence>
<evidence type="ECO:0000256" key="5">
    <source>
        <dbReference type="ARBA" id="ARBA00023143"/>
    </source>
</evidence>
<feature type="signal peptide" evidence="8">
    <location>
        <begin position="1"/>
        <end position="18"/>
    </location>
</feature>
<evidence type="ECO:0000256" key="4">
    <source>
        <dbReference type="ARBA" id="ARBA00023136"/>
    </source>
</evidence>
<dbReference type="PRINTS" id="PR01008">
    <property type="entry name" value="FLGLRINGFLGH"/>
</dbReference>
<evidence type="ECO:0000313" key="10">
    <source>
        <dbReference type="Proteomes" id="UP000194003"/>
    </source>
</evidence>
<comment type="similarity">
    <text evidence="2 7">Belongs to the FlgH family.</text>
</comment>
<organism evidence="9 10">
    <name type="scientific">Magnetofaba australis IT-1</name>
    <dbReference type="NCBI Taxonomy" id="1434232"/>
    <lineage>
        <taxon>Bacteria</taxon>
        <taxon>Pseudomonadati</taxon>
        <taxon>Pseudomonadota</taxon>
        <taxon>Magnetococcia</taxon>
        <taxon>Magnetococcales</taxon>
        <taxon>Magnetococcaceae</taxon>
        <taxon>Magnetofaba</taxon>
    </lineage>
</organism>
<keyword evidence="9" id="KW-0282">Flagellum</keyword>
<evidence type="ECO:0000256" key="8">
    <source>
        <dbReference type="SAM" id="SignalP"/>
    </source>
</evidence>
<evidence type="ECO:0000256" key="3">
    <source>
        <dbReference type="ARBA" id="ARBA00022729"/>
    </source>
</evidence>
<comment type="subunit">
    <text evidence="7">The basal body constitutes a major portion of the flagellar organelle and consists of four rings (L,P,S, and M) mounted on a central rod.</text>
</comment>
<proteinExistence type="inferred from homology"/>
<evidence type="ECO:0000256" key="7">
    <source>
        <dbReference type="HAMAP-Rule" id="MF_00415"/>
    </source>
</evidence>
<dbReference type="PANTHER" id="PTHR34933:SF1">
    <property type="entry name" value="FLAGELLAR L-RING PROTEIN"/>
    <property type="match status" value="1"/>
</dbReference>
<dbReference type="GO" id="GO:0071973">
    <property type="term" value="P:bacterial-type flagellum-dependent cell motility"/>
    <property type="evidence" value="ECO:0007669"/>
    <property type="project" value="InterPro"/>
</dbReference>
<dbReference type="Proteomes" id="UP000194003">
    <property type="component" value="Unassembled WGS sequence"/>
</dbReference>
<dbReference type="InterPro" id="IPR000527">
    <property type="entry name" value="Flag_Lring"/>
</dbReference>
<keyword evidence="9" id="KW-0966">Cell projection</keyword>
<keyword evidence="9" id="KW-0969">Cilium</keyword>
<dbReference type="STRING" id="1434232.MAIT1_02534"/>
<comment type="caution">
    <text evidence="9">The sequence shown here is derived from an EMBL/GenBank/DDBJ whole genome shotgun (WGS) entry which is preliminary data.</text>
</comment>
<dbReference type="AlphaFoldDB" id="A0A1Y2K5W7"/>
<dbReference type="GO" id="GO:0003774">
    <property type="term" value="F:cytoskeletal motor activity"/>
    <property type="evidence" value="ECO:0007669"/>
    <property type="project" value="InterPro"/>
</dbReference>
<keyword evidence="3 7" id="KW-0732">Signal</keyword>
<keyword evidence="10" id="KW-1185">Reference proteome</keyword>
<keyword evidence="7" id="KW-0449">Lipoprotein</keyword>
<comment type="subcellular location">
    <subcellularLocation>
        <location evidence="7">Cell outer membrane</location>
        <topology evidence="7">Lipid-anchor</topology>
    </subcellularLocation>
    <subcellularLocation>
        <location evidence="7">Bacterial flagellum basal body</location>
    </subcellularLocation>
</comment>
<gene>
    <name evidence="7" type="primary">flgH</name>
    <name evidence="9" type="ORF">MAIT1_02534</name>
</gene>
<dbReference type="Pfam" id="PF02107">
    <property type="entry name" value="FlgH"/>
    <property type="match status" value="1"/>
</dbReference>